<keyword evidence="4" id="KW-1185">Reference proteome</keyword>
<dbReference type="SUPFAM" id="SSF53756">
    <property type="entry name" value="UDP-Glycosyltransferase/glycogen phosphorylase"/>
    <property type="match status" value="1"/>
</dbReference>
<gene>
    <name evidence="3" type="ORF">GRX66_15670</name>
</gene>
<keyword evidence="3" id="KW-0808">Transferase</keyword>
<dbReference type="Pfam" id="PF13439">
    <property type="entry name" value="Glyco_transf_4"/>
    <property type="match status" value="1"/>
</dbReference>
<dbReference type="PANTHER" id="PTHR45947:SF3">
    <property type="entry name" value="SULFOQUINOVOSYL TRANSFERASE SQD2"/>
    <property type="match status" value="1"/>
</dbReference>
<dbReference type="InterPro" id="IPR028098">
    <property type="entry name" value="Glyco_trans_4-like_N"/>
</dbReference>
<dbReference type="InterPro" id="IPR050194">
    <property type="entry name" value="Glycosyltransferase_grp1"/>
</dbReference>
<sequence length="412" mass="45989">MPGKRQQRTVWTASASNWRRSTAASWTATSKTPGSAAWRGNVSGDLPTVAAFTDSFHPTVNGVTYTVSTWRDRWQDRDGEMPIVYPESSHDPSPSEYPVPSLRFPFYDGYRIALPRTPNAVGDLEADVVHAHTPFGLGLAGWRYARENDLPLVASYHTPTAEYANYVVPDAATGVVRRASERWERWFLDRADLVLTPSERTRDHVWDLGVDTPVEPLPNGVNVQHFAPTDDAEFRRRYSLPGDRPLVGYTGRHGYEKRLLDLLAAADGLDVTLVFGGDGPARDDLEAEARERDVDVRFLGFLERDELPAFYSALDVFAFPSPVETEGLVAQEAYACGTPVAGVNAGALKETIEDGETGYHYEPGDIDGFRAAIRRTLDERERLSANCLTRRDDLSVERAIDKLADRYRRLLE</sequence>
<dbReference type="GO" id="GO:0016757">
    <property type="term" value="F:glycosyltransferase activity"/>
    <property type="evidence" value="ECO:0007669"/>
    <property type="project" value="InterPro"/>
</dbReference>
<dbReference type="Pfam" id="PF00534">
    <property type="entry name" value="Glycos_transf_1"/>
    <property type="match status" value="1"/>
</dbReference>
<feature type="domain" description="Glycosyl transferase family 1" evidence="1">
    <location>
        <begin position="232"/>
        <end position="382"/>
    </location>
</feature>
<dbReference type="Gene3D" id="3.40.50.2000">
    <property type="entry name" value="Glycogen Phosphorylase B"/>
    <property type="match status" value="2"/>
</dbReference>
<dbReference type="InterPro" id="IPR001296">
    <property type="entry name" value="Glyco_trans_1"/>
</dbReference>
<feature type="domain" description="Glycosyltransferase subfamily 4-like N-terminal" evidence="2">
    <location>
        <begin position="60"/>
        <end position="224"/>
    </location>
</feature>
<evidence type="ECO:0000259" key="2">
    <source>
        <dbReference type="Pfam" id="PF13439"/>
    </source>
</evidence>
<dbReference type="Proteomes" id="UP000471521">
    <property type="component" value="Unassembled WGS sequence"/>
</dbReference>
<proteinExistence type="predicted"/>
<accession>A0A6B0SJW2</accession>
<dbReference type="EMBL" id="WUUU01000179">
    <property type="protein sequence ID" value="MXR21965.1"/>
    <property type="molecule type" value="Genomic_DNA"/>
</dbReference>
<name>A0A6B0SJW2_9EURY</name>
<evidence type="ECO:0000259" key="1">
    <source>
        <dbReference type="Pfam" id="PF00534"/>
    </source>
</evidence>
<reference evidence="3 4" key="1">
    <citation type="submission" date="2019-12" db="EMBL/GenBank/DDBJ databases">
        <title>Isolation and characterization of three novel carbon monoxide-oxidizing members of Halobacteria from salione crusts and soils.</title>
        <authorList>
            <person name="Myers M.R."/>
            <person name="King G.M."/>
        </authorList>
    </citation>
    <scope>NUCLEOTIDE SEQUENCE [LARGE SCALE GENOMIC DNA]</scope>
    <source>
        <strain evidence="3 4">PCN9</strain>
    </source>
</reference>
<protein>
    <submittedName>
        <fullName evidence="3">Glycosyltransferase</fullName>
    </submittedName>
</protein>
<comment type="caution">
    <text evidence="3">The sequence shown here is derived from an EMBL/GenBank/DDBJ whole genome shotgun (WGS) entry which is preliminary data.</text>
</comment>
<evidence type="ECO:0000313" key="3">
    <source>
        <dbReference type="EMBL" id="MXR21965.1"/>
    </source>
</evidence>
<dbReference type="AlphaFoldDB" id="A0A6B0SJW2"/>
<dbReference type="PANTHER" id="PTHR45947">
    <property type="entry name" value="SULFOQUINOVOSYL TRANSFERASE SQD2"/>
    <property type="match status" value="1"/>
</dbReference>
<evidence type="ECO:0000313" key="4">
    <source>
        <dbReference type="Proteomes" id="UP000471521"/>
    </source>
</evidence>
<organism evidence="3 4">
    <name type="scientific">Halobacterium bonnevillei</name>
    <dbReference type="NCBI Taxonomy" id="2692200"/>
    <lineage>
        <taxon>Archaea</taxon>
        <taxon>Methanobacteriati</taxon>
        <taxon>Methanobacteriota</taxon>
        <taxon>Stenosarchaea group</taxon>
        <taxon>Halobacteria</taxon>
        <taxon>Halobacteriales</taxon>
        <taxon>Halobacteriaceae</taxon>
        <taxon>Halobacterium</taxon>
    </lineage>
</organism>